<evidence type="ECO:0000256" key="4">
    <source>
        <dbReference type="ARBA" id="ARBA00023069"/>
    </source>
</evidence>
<dbReference type="EMBL" id="BSDZ01000014">
    <property type="protein sequence ID" value="GLI63143.1"/>
    <property type="molecule type" value="Genomic_DNA"/>
</dbReference>
<feature type="region of interest" description="Disordered" evidence="6">
    <location>
        <begin position="267"/>
        <end position="296"/>
    </location>
</feature>
<keyword evidence="8" id="KW-1185">Reference proteome</keyword>
<proteinExistence type="predicted"/>
<organism evidence="7 8">
    <name type="scientific">Volvox africanus</name>
    <dbReference type="NCBI Taxonomy" id="51714"/>
    <lineage>
        <taxon>Eukaryota</taxon>
        <taxon>Viridiplantae</taxon>
        <taxon>Chlorophyta</taxon>
        <taxon>core chlorophytes</taxon>
        <taxon>Chlorophyceae</taxon>
        <taxon>CS clade</taxon>
        <taxon>Chlamydomonadales</taxon>
        <taxon>Volvocaceae</taxon>
        <taxon>Volvox</taxon>
    </lineage>
</organism>
<keyword evidence="4" id="KW-0969">Cilium</keyword>
<evidence type="ECO:0008006" key="9">
    <source>
        <dbReference type="Google" id="ProtNLM"/>
    </source>
</evidence>
<name>A0ABQ5S0W9_9CHLO</name>
<dbReference type="PROSITE" id="PS51450">
    <property type="entry name" value="LRR"/>
    <property type="match status" value="2"/>
</dbReference>
<dbReference type="SMART" id="SM00365">
    <property type="entry name" value="LRR_SD22"/>
    <property type="match status" value="3"/>
</dbReference>
<dbReference type="Proteomes" id="UP001165090">
    <property type="component" value="Unassembled WGS sequence"/>
</dbReference>
<protein>
    <recommendedName>
        <fullName evidence="9">U2A'/phosphoprotein 32 family A C-terminal domain-containing protein</fullName>
    </recommendedName>
</protein>
<feature type="compositionally biased region" description="Acidic residues" evidence="6">
    <location>
        <begin position="267"/>
        <end position="288"/>
    </location>
</feature>
<feature type="compositionally biased region" description="Polar residues" evidence="6">
    <location>
        <begin position="45"/>
        <end position="57"/>
    </location>
</feature>
<dbReference type="PANTHER" id="PTHR45973">
    <property type="entry name" value="PROTEIN PHOSPHATASE 1 REGULATORY SUBUNIT SDS22-RELATED"/>
    <property type="match status" value="1"/>
</dbReference>
<accession>A0ABQ5S0W9</accession>
<evidence type="ECO:0000256" key="2">
    <source>
        <dbReference type="ARBA" id="ARBA00022614"/>
    </source>
</evidence>
<dbReference type="PANTHER" id="PTHR45973:SF9">
    <property type="entry name" value="LEUCINE-RICH REPEAT-CONTAINING PROTEIN 46"/>
    <property type="match status" value="1"/>
</dbReference>
<comment type="subcellular location">
    <subcellularLocation>
        <location evidence="1">Cytoplasm</location>
        <location evidence="1">Cytoskeleton</location>
        <location evidence="1">Cilium axoneme</location>
    </subcellularLocation>
</comment>
<feature type="non-terminal residue" evidence="7">
    <location>
        <position position="621"/>
    </location>
</feature>
<keyword evidence="3" id="KW-0677">Repeat</keyword>
<gene>
    <name evidence="7" type="ORF">VaNZ11_006052</name>
</gene>
<feature type="compositionally biased region" description="Low complexity" evidence="6">
    <location>
        <begin position="9"/>
        <end position="36"/>
    </location>
</feature>
<dbReference type="InterPro" id="IPR032675">
    <property type="entry name" value="LRR_dom_sf"/>
</dbReference>
<comment type="caution">
    <text evidence="7">The sequence shown here is derived from an EMBL/GenBank/DDBJ whole genome shotgun (WGS) entry which is preliminary data.</text>
</comment>
<keyword evidence="2" id="KW-0433">Leucine-rich repeat</keyword>
<dbReference type="Pfam" id="PF13855">
    <property type="entry name" value="LRR_8"/>
    <property type="match status" value="1"/>
</dbReference>
<keyword evidence="5" id="KW-0966">Cell projection</keyword>
<reference evidence="7 8" key="1">
    <citation type="journal article" date="2023" name="IScience">
        <title>Expanded male sex-determining region conserved during the evolution of homothallism in the green alga Volvox.</title>
        <authorList>
            <person name="Yamamoto K."/>
            <person name="Matsuzaki R."/>
            <person name="Mahakham W."/>
            <person name="Heman W."/>
            <person name="Sekimoto H."/>
            <person name="Kawachi M."/>
            <person name="Minakuchi Y."/>
            <person name="Toyoda A."/>
            <person name="Nozaki H."/>
        </authorList>
    </citation>
    <scope>NUCLEOTIDE SEQUENCE [LARGE SCALE GENOMIC DNA]</scope>
    <source>
        <strain evidence="7 8">NIES-4468</strain>
    </source>
</reference>
<evidence type="ECO:0000313" key="7">
    <source>
        <dbReference type="EMBL" id="GLI63143.1"/>
    </source>
</evidence>
<feature type="compositionally biased region" description="Low complexity" evidence="6">
    <location>
        <begin position="473"/>
        <end position="491"/>
    </location>
</feature>
<dbReference type="Gene3D" id="3.80.10.10">
    <property type="entry name" value="Ribonuclease Inhibitor"/>
    <property type="match status" value="1"/>
</dbReference>
<sequence length="621" mass="64139">MVKGTEQPKAPSSKASTQAKATTKASVATAATKTGSPAAAGAGRTQPTKAGQTSSGTKGNGSKAEPQPPRPARRAMDGPELAEPTEVEIEAQIKQLLNSADASPPQELNMELIIRSHISNDPALSAARRTASEAFVQQLTHIRLDRQRLEALNTDVLRQLSSATHLFLQHNRLASMAALSALPRLTFLAMGHNRIEKVEGLAKMTELMFLDLSHNRITSLDERSLPPSLRFIKLEGNPCATGHANRYCLRRALKARCPQLRHLDRDLDENGEEVSDEDDEEEEEEKEGDGDRAGAKVMTGGATAASITDAPGAEPDGGASDLLEDMLDMLDDLERKAYKSATARSGALLGASLSRSTELHTSIQLRASGAGSRPGTAAGTGSRPDTGSGSAVAAAAAAAASRPGTASTPPRPRSSGTGGSAAATVAMSATRGSTAEGVPAAVGASARSHSPGPAGAGTRPGSGRLSFTGGGSSRPSSAGSGAVAAGRLGPGTPLPPPPRTQPSGGTPQQRAAALERQVEDDLGMLQARLQTLLEPASSSTLTQDAAIFDARQLIHSQMDRMRGQASERISAQREADAAVSDAIRRLRTSSTLATLRDQINLGPSRAAAARTAAAVAAARRA</sequence>
<evidence type="ECO:0000256" key="1">
    <source>
        <dbReference type="ARBA" id="ARBA00004430"/>
    </source>
</evidence>
<feature type="region of interest" description="Disordered" evidence="6">
    <location>
        <begin position="1"/>
        <end position="79"/>
    </location>
</feature>
<evidence type="ECO:0000256" key="6">
    <source>
        <dbReference type="SAM" id="MobiDB-lite"/>
    </source>
</evidence>
<evidence type="ECO:0000256" key="5">
    <source>
        <dbReference type="ARBA" id="ARBA00023273"/>
    </source>
</evidence>
<feature type="compositionally biased region" description="Low complexity" evidence="6">
    <location>
        <begin position="420"/>
        <end position="432"/>
    </location>
</feature>
<evidence type="ECO:0000313" key="8">
    <source>
        <dbReference type="Proteomes" id="UP001165090"/>
    </source>
</evidence>
<dbReference type="InterPro" id="IPR050576">
    <property type="entry name" value="Cilia_flagella_integrity"/>
</dbReference>
<evidence type="ECO:0000256" key="3">
    <source>
        <dbReference type="ARBA" id="ARBA00022737"/>
    </source>
</evidence>
<feature type="region of interest" description="Disordered" evidence="6">
    <location>
        <begin position="354"/>
        <end position="512"/>
    </location>
</feature>
<dbReference type="SUPFAM" id="SSF52058">
    <property type="entry name" value="L domain-like"/>
    <property type="match status" value="1"/>
</dbReference>
<dbReference type="InterPro" id="IPR001611">
    <property type="entry name" value="Leu-rich_rpt"/>
</dbReference>
<feature type="compositionally biased region" description="Low complexity" evidence="6">
    <location>
        <begin position="386"/>
        <end position="408"/>
    </location>
</feature>